<dbReference type="RefSeq" id="WP_143615463.1">
    <property type="nucleotide sequence ID" value="NZ_BAAASD010000091.1"/>
</dbReference>
<dbReference type="SUPFAM" id="SSF52242">
    <property type="entry name" value="Cobalamin (vitamin B12)-binding domain"/>
    <property type="match status" value="1"/>
</dbReference>
<organism evidence="1 2">
    <name type="scientific">Streptomyces cuspidosporus</name>
    <dbReference type="NCBI Taxonomy" id="66882"/>
    <lineage>
        <taxon>Bacteria</taxon>
        <taxon>Bacillati</taxon>
        <taxon>Actinomycetota</taxon>
        <taxon>Actinomycetes</taxon>
        <taxon>Kitasatosporales</taxon>
        <taxon>Streptomycetaceae</taxon>
        <taxon>Streptomyces</taxon>
    </lineage>
</organism>
<sequence>MKTPQHRTARARAAPVPDARIVAPGLDGHGRGANVIARVPRDTGYEVIDTAPNHTLEPTC</sequence>
<dbReference type="EMBL" id="BAAASD010000091">
    <property type="protein sequence ID" value="GAA2376248.1"/>
    <property type="molecule type" value="Genomic_DNA"/>
</dbReference>
<keyword evidence="2" id="KW-1185">Reference proteome</keyword>
<evidence type="ECO:0008006" key="3">
    <source>
        <dbReference type="Google" id="ProtNLM"/>
    </source>
</evidence>
<accession>A0ABN3HCS4</accession>
<reference evidence="1 2" key="1">
    <citation type="journal article" date="2019" name="Int. J. Syst. Evol. Microbiol.">
        <title>The Global Catalogue of Microorganisms (GCM) 10K type strain sequencing project: providing services to taxonomists for standard genome sequencing and annotation.</title>
        <authorList>
            <consortium name="The Broad Institute Genomics Platform"/>
            <consortium name="The Broad Institute Genome Sequencing Center for Infectious Disease"/>
            <person name="Wu L."/>
            <person name="Ma J."/>
        </authorList>
    </citation>
    <scope>NUCLEOTIDE SEQUENCE [LARGE SCALE GENOMIC DNA]</scope>
    <source>
        <strain evidence="1 2">JCM 4316</strain>
    </source>
</reference>
<name>A0ABN3HCS4_9ACTN</name>
<dbReference type="InterPro" id="IPR036724">
    <property type="entry name" value="Cobalamin-bd_sf"/>
</dbReference>
<evidence type="ECO:0000313" key="1">
    <source>
        <dbReference type="EMBL" id="GAA2376248.1"/>
    </source>
</evidence>
<comment type="caution">
    <text evidence="1">The sequence shown here is derived from an EMBL/GenBank/DDBJ whole genome shotgun (WGS) entry which is preliminary data.</text>
</comment>
<gene>
    <name evidence="1" type="ORF">GCM10010246_83910</name>
</gene>
<dbReference type="Gene3D" id="3.40.50.280">
    <property type="entry name" value="Cobalamin-binding domain"/>
    <property type="match status" value="1"/>
</dbReference>
<dbReference type="Proteomes" id="UP001500253">
    <property type="component" value="Unassembled WGS sequence"/>
</dbReference>
<evidence type="ECO:0000313" key="2">
    <source>
        <dbReference type="Proteomes" id="UP001500253"/>
    </source>
</evidence>
<proteinExistence type="predicted"/>
<protein>
    <recommendedName>
        <fullName evidence="3">B12-binding domain-containing protein</fullName>
    </recommendedName>
</protein>